<dbReference type="InterPro" id="IPR036397">
    <property type="entry name" value="RNaseH_sf"/>
</dbReference>
<proteinExistence type="inferred from homology"/>
<dbReference type="FunFam" id="3.30.420.10:FF:000019">
    <property type="entry name" value="RNA exonuclease NEF-sp"/>
    <property type="match status" value="1"/>
</dbReference>
<feature type="domain" description="Exonuclease" evidence="8">
    <location>
        <begin position="793"/>
        <end position="952"/>
    </location>
</feature>
<dbReference type="GO" id="GO:0004527">
    <property type="term" value="F:exonuclease activity"/>
    <property type="evidence" value="ECO:0007669"/>
    <property type="project" value="UniProtKB-KW"/>
</dbReference>
<keyword evidence="4" id="KW-0378">Hydrolase</keyword>
<feature type="region of interest" description="Disordered" evidence="7">
    <location>
        <begin position="194"/>
        <end position="355"/>
    </location>
</feature>
<dbReference type="SUPFAM" id="SSF53098">
    <property type="entry name" value="Ribonuclease H-like"/>
    <property type="match status" value="1"/>
</dbReference>
<evidence type="ECO:0000313" key="9">
    <source>
        <dbReference type="EMBL" id="KAJ3662818.1"/>
    </source>
</evidence>
<accession>A0AA38IR47</accession>
<evidence type="ECO:0000256" key="3">
    <source>
        <dbReference type="ARBA" id="ARBA00022722"/>
    </source>
</evidence>
<keyword evidence="6" id="KW-0539">Nucleus</keyword>
<feature type="compositionally biased region" description="Basic and acidic residues" evidence="7">
    <location>
        <begin position="241"/>
        <end position="273"/>
    </location>
</feature>
<sequence>MLPTKGYFQDIECPYYDNACNRPYCHFRHRKKTQETTEEVSIETTKEPEVPTYKPTPKSELANIKSHIPISYVPDLAFRPGRTPRPVPKFSFEKPTYKPTPLSILSSANKRENGLESDEKETSEEIEAIREIKQNIANAEYNPEVSLQDDINFEDLSAEFDLIDDIIQEPSDKQAKSNNSTENVVKKVEKAISILKSSNEEGKIEKEKEKSSKDKPEKSEKRSSGSSSSKSHKSKHHNKKDTKDKSKESSRDRHKEKSTKSDRSKEKEKEKGSGHKSKHKSSRDREKSKSRDKDRKKSSSKSKSRDKDKRDKERRLRDDDSSSEKKSKKASESSSDEIDNSEIFETNNFDDYSDFDLEDEDTLSECYKIFSEYEPPKVEHKDPSPPEPVKDVQEDITASKKRIAHSSAHINESGSKINYVKPKIQVTPAQMLANRFKLAKAAQANDEQKNIINEVKQTAIKRPPPSLLEAARSYKLQKLSVKEKPSENVNLIDSILNSAKNKPKKIAPVQNVNSIQRAKARIEELAKKKATETISKTTAQTVKGKRVAHVPDISLSDIPDVLNADKSKLPINVRTRFLTMIADECVKLYLTKEDAYNRALTEEFSCYEKCKVLITYKNSAMLAVNRLRKELQERERLGLGPIGEGESSEKDSSSDFKGKKFYNHIKQYILSEEELDIHGYPKESSTPGKAVIKNRRSKIDVSLGENQRKCTRCSKIYLVDEDGFVLYPEECLYHPLKKRTLRGEQTYLCCKTNDGVGCVTSNTHVTECCGDSELEGFQTTMKPESDDDPRNYAVYALDCEMCYTIKGLELTRVTIVDSDCKTVYESLVKPLNPIIDYNTTFSGITMDQMERTSTSILQVQANILHLCNSKTILIGHSLESDMKALKIIHGTVIDTSVLFPHKMGLPHKRALKVLASEFLKKIIQNSVSGHDSAEDAIACMDLVKWKLKEELKVRGIK</sequence>
<feature type="compositionally biased region" description="Basic and acidic residues" evidence="7">
    <location>
        <begin position="283"/>
        <end position="331"/>
    </location>
</feature>
<comment type="similarity">
    <text evidence="2">Belongs to the REXO1/REXO3 family.</text>
</comment>
<dbReference type="PANTHER" id="PTHR12801:SF115">
    <property type="entry name" value="FI18136P1-RELATED"/>
    <property type="match status" value="1"/>
</dbReference>
<evidence type="ECO:0000256" key="5">
    <source>
        <dbReference type="ARBA" id="ARBA00022839"/>
    </source>
</evidence>
<reference evidence="9" key="1">
    <citation type="journal article" date="2023" name="G3 (Bethesda)">
        <title>Whole genome assemblies of Zophobas morio and Tenebrio molitor.</title>
        <authorList>
            <person name="Kaur S."/>
            <person name="Stinson S.A."/>
            <person name="diCenzo G.C."/>
        </authorList>
    </citation>
    <scope>NUCLEOTIDE SEQUENCE</scope>
    <source>
        <strain evidence="9">QUZm001</strain>
    </source>
</reference>
<feature type="region of interest" description="Disordered" evidence="7">
    <location>
        <begin position="32"/>
        <end position="59"/>
    </location>
</feature>
<comment type="caution">
    <text evidence="9">The sequence shown here is derived from an EMBL/GenBank/DDBJ whole genome shotgun (WGS) entry which is preliminary data.</text>
</comment>
<dbReference type="EMBL" id="JALNTZ010000002">
    <property type="protein sequence ID" value="KAJ3662818.1"/>
    <property type="molecule type" value="Genomic_DNA"/>
</dbReference>
<evidence type="ECO:0000259" key="8">
    <source>
        <dbReference type="SMART" id="SM00479"/>
    </source>
</evidence>
<evidence type="ECO:0000256" key="1">
    <source>
        <dbReference type="ARBA" id="ARBA00004123"/>
    </source>
</evidence>
<feature type="region of interest" description="Disordered" evidence="7">
    <location>
        <begin position="374"/>
        <end position="394"/>
    </location>
</feature>
<dbReference type="InterPro" id="IPR012337">
    <property type="entry name" value="RNaseH-like_sf"/>
</dbReference>
<evidence type="ECO:0000256" key="6">
    <source>
        <dbReference type="ARBA" id="ARBA00023242"/>
    </source>
</evidence>
<name>A0AA38IR47_9CUCU</name>
<evidence type="ECO:0000256" key="2">
    <source>
        <dbReference type="ARBA" id="ARBA00006357"/>
    </source>
</evidence>
<protein>
    <recommendedName>
        <fullName evidence="8">Exonuclease domain-containing protein</fullName>
    </recommendedName>
</protein>
<keyword evidence="10" id="KW-1185">Reference proteome</keyword>
<dbReference type="GO" id="GO:0003676">
    <property type="term" value="F:nucleic acid binding"/>
    <property type="evidence" value="ECO:0007669"/>
    <property type="project" value="InterPro"/>
</dbReference>
<dbReference type="GO" id="GO:0005634">
    <property type="term" value="C:nucleus"/>
    <property type="evidence" value="ECO:0007669"/>
    <property type="project" value="UniProtKB-SubCell"/>
</dbReference>
<dbReference type="SMART" id="SM00479">
    <property type="entry name" value="EXOIII"/>
    <property type="match status" value="1"/>
</dbReference>
<dbReference type="Gene3D" id="3.30.420.10">
    <property type="entry name" value="Ribonuclease H-like superfamily/Ribonuclease H"/>
    <property type="match status" value="1"/>
</dbReference>
<dbReference type="Pfam" id="PF15870">
    <property type="entry name" value="EloA-BP1"/>
    <property type="match status" value="2"/>
</dbReference>
<dbReference type="AlphaFoldDB" id="A0AA38IR47"/>
<evidence type="ECO:0000256" key="4">
    <source>
        <dbReference type="ARBA" id="ARBA00022801"/>
    </source>
</evidence>
<evidence type="ECO:0000256" key="7">
    <source>
        <dbReference type="SAM" id="MobiDB-lite"/>
    </source>
</evidence>
<feature type="compositionally biased region" description="Basic and acidic residues" evidence="7">
    <location>
        <begin position="198"/>
        <end position="223"/>
    </location>
</feature>
<gene>
    <name evidence="9" type="ORF">Zmor_007144</name>
</gene>
<evidence type="ECO:0000313" key="10">
    <source>
        <dbReference type="Proteomes" id="UP001168821"/>
    </source>
</evidence>
<dbReference type="PANTHER" id="PTHR12801">
    <property type="entry name" value="RNA EXONUCLEASE REXO1 / RECO3 FAMILY MEMBER-RELATED"/>
    <property type="match status" value="1"/>
</dbReference>
<keyword evidence="5" id="KW-0269">Exonuclease</keyword>
<keyword evidence="3" id="KW-0540">Nuclease</keyword>
<dbReference type="Proteomes" id="UP001168821">
    <property type="component" value="Unassembled WGS sequence"/>
</dbReference>
<dbReference type="CDD" id="cd06145">
    <property type="entry name" value="REX1_like"/>
    <property type="match status" value="1"/>
</dbReference>
<dbReference type="InterPro" id="IPR047021">
    <property type="entry name" value="REXO1/3/4-like"/>
</dbReference>
<comment type="subcellular location">
    <subcellularLocation>
        <location evidence="1">Nucleus</location>
    </subcellularLocation>
</comment>
<dbReference type="InterPro" id="IPR031736">
    <property type="entry name" value="REXO1-like_dom"/>
</dbReference>
<feature type="compositionally biased region" description="Basic residues" evidence="7">
    <location>
        <begin position="230"/>
        <end position="240"/>
    </location>
</feature>
<feature type="compositionally biased region" description="Basic and acidic residues" evidence="7">
    <location>
        <begin position="374"/>
        <end position="393"/>
    </location>
</feature>
<dbReference type="InterPro" id="IPR034922">
    <property type="entry name" value="REX1-like_exo"/>
</dbReference>
<dbReference type="InterPro" id="IPR013520">
    <property type="entry name" value="Ribonucl_H"/>
</dbReference>
<organism evidence="9 10">
    <name type="scientific">Zophobas morio</name>
    <dbReference type="NCBI Taxonomy" id="2755281"/>
    <lineage>
        <taxon>Eukaryota</taxon>
        <taxon>Metazoa</taxon>
        <taxon>Ecdysozoa</taxon>
        <taxon>Arthropoda</taxon>
        <taxon>Hexapoda</taxon>
        <taxon>Insecta</taxon>
        <taxon>Pterygota</taxon>
        <taxon>Neoptera</taxon>
        <taxon>Endopterygota</taxon>
        <taxon>Coleoptera</taxon>
        <taxon>Polyphaga</taxon>
        <taxon>Cucujiformia</taxon>
        <taxon>Tenebrionidae</taxon>
        <taxon>Zophobas</taxon>
    </lineage>
</organism>